<evidence type="ECO:0000259" key="2">
    <source>
        <dbReference type="Pfam" id="PF00892"/>
    </source>
</evidence>
<reference evidence="3" key="1">
    <citation type="journal article" date="2020" name="Nat. Ecol. Evol.">
        <title>Deeply conserved synteny resolves early events in vertebrate evolution.</title>
        <authorList>
            <person name="Simakov O."/>
            <person name="Marletaz F."/>
            <person name="Yue J.X."/>
            <person name="O'Connell B."/>
            <person name="Jenkins J."/>
            <person name="Brandt A."/>
            <person name="Calef R."/>
            <person name="Tung C.H."/>
            <person name="Huang T.K."/>
            <person name="Schmutz J."/>
            <person name="Satoh N."/>
            <person name="Yu J.K."/>
            <person name="Putnam N.H."/>
            <person name="Green R.E."/>
            <person name="Rokhsar D.S."/>
        </authorList>
    </citation>
    <scope>NUCLEOTIDE SEQUENCE [LARGE SCALE GENOMIC DNA]</scope>
    <source>
        <strain evidence="3">S238N-H82</strain>
    </source>
</reference>
<feature type="transmembrane region" description="Helical" evidence="1">
    <location>
        <begin position="135"/>
        <end position="155"/>
    </location>
</feature>
<dbReference type="PANTHER" id="PTHR22911">
    <property type="entry name" value="ACYL-MALONYL CONDENSING ENZYME-RELATED"/>
    <property type="match status" value="1"/>
</dbReference>
<dbReference type="OrthoDB" id="10048290at2759"/>
<reference evidence="4" key="2">
    <citation type="submission" date="2025-08" db="UniProtKB">
        <authorList>
            <consortium name="RefSeq"/>
        </authorList>
    </citation>
    <scope>IDENTIFICATION</scope>
    <source>
        <strain evidence="4">S238N-H82</strain>
        <tissue evidence="4">Testes</tissue>
    </source>
</reference>
<protein>
    <submittedName>
        <fullName evidence="4">Solute carrier family 35 member G3-like isoform X2</fullName>
    </submittedName>
</protein>
<gene>
    <name evidence="4" type="primary">LOC118428829</name>
</gene>
<feature type="transmembrane region" description="Helical" evidence="1">
    <location>
        <begin position="46"/>
        <end position="67"/>
    </location>
</feature>
<keyword evidence="1" id="KW-0472">Membrane</keyword>
<feature type="transmembrane region" description="Helical" evidence="1">
    <location>
        <begin position="331"/>
        <end position="349"/>
    </location>
</feature>
<dbReference type="InterPro" id="IPR037185">
    <property type="entry name" value="EmrE-like"/>
</dbReference>
<name>A0A9J7M576_BRAFL</name>
<dbReference type="GeneID" id="118428829"/>
<feature type="transmembrane region" description="Helical" evidence="1">
    <location>
        <begin position="274"/>
        <end position="295"/>
    </location>
</feature>
<keyword evidence="1" id="KW-1133">Transmembrane helix</keyword>
<evidence type="ECO:0000313" key="4">
    <source>
        <dbReference type="RefSeq" id="XP_035694946.1"/>
    </source>
</evidence>
<dbReference type="GO" id="GO:0016020">
    <property type="term" value="C:membrane"/>
    <property type="evidence" value="ECO:0000318"/>
    <property type="project" value="GO_Central"/>
</dbReference>
<dbReference type="PANTHER" id="PTHR22911:SF137">
    <property type="entry name" value="SOLUTE CARRIER FAMILY 35 MEMBER G2-RELATED"/>
    <property type="match status" value="1"/>
</dbReference>
<dbReference type="AlphaFoldDB" id="A0A9J7M576"/>
<organism evidence="3 4">
    <name type="scientific">Branchiostoma floridae</name>
    <name type="common">Florida lancelet</name>
    <name type="synonym">Amphioxus</name>
    <dbReference type="NCBI Taxonomy" id="7739"/>
    <lineage>
        <taxon>Eukaryota</taxon>
        <taxon>Metazoa</taxon>
        <taxon>Chordata</taxon>
        <taxon>Cephalochordata</taxon>
        <taxon>Leptocardii</taxon>
        <taxon>Amphioxiformes</taxon>
        <taxon>Branchiostomatidae</taxon>
        <taxon>Branchiostoma</taxon>
    </lineage>
</organism>
<feature type="domain" description="EamA" evidence="2">
    <location>
        <begin position="16"/>
        <end position="152"/>
    </location>
</feature>
<proteinExistence type="predicted"/>
<feature type="transmembrane region" description="Helical" evidence="1">
    <location>
        <begin position="302"/>
        <end position="325"/>
    </location>
</feature>
<dbReference type="InterPro" id="IPR000620">
    <property type="entry name" value="EamA_dom"/>
</dbReference>
<sequence length="386" mass="41394">MVTTCRKVCDHLIHGKGLLLSLVAAIGLTVSPVLSRRAADVGVPGFQLVLVNELSNLALFLPLALIFRVPFRGNDWKQTVLMLSNGVLRVAGTTSVVVSVLLIPPGNSFAIGQGAAAPIFSMALAWLIMREAPGWPNVIGIVFQIAGVIMVVFGGKATLDSSSEHSCTTNCTSLSLFENGTGYNVTGVTNNTAIDEESFTKLIPDAFAAYVVGNLLAILGPSLLALVDVINRRSMKDNAKLTVLLLVETWGTVFILPLMFLLSTPKWNLEADLVLSLVGQGVIWTLSVGCLYTGLNTEKASTVYLMLGLSTVLGYVLQYFVIHITPQTLELLGAAVIVLTIVVVVGLTWRQNARKGKKEDKDEEENVQVKDKLIAGVDDICKETSV</sequence>
<dbReference type="SUPFAM" id="SSF103481">
    <property type="entry name" value="Multidrug resistance efflux transporter EmrE"/>
    <property type="match status" value="2"/>
</dbReference>
<keyword evidence="1" id="KW-0812">Transmembrane</keyword>
<feature type="transmembrane region" description="Helical" evidence="1">
    <location>
        <begin position="79"/>
        <end position="103"/>
    </location>
</feature>
<evidence type="ECO:0000256" key="1">
    <source>
        <dbReference type="SAM" id="Phobius"/>
    </source>
</evidence>
<dbReference type="Pfam" id="PF00892">
    <property type="entry name" value="EamA"/>
    <property type="match status" value="2"/>
</dbReference>
<accession>A0A9J7M576</accession>
<keyword evidence="3" id="KW-1185">Reference proteome</keyword>
<dbReference type="RefSeq" id="XP_035694946.1">
    <property type="nucleotide sequence ID" value="XM_035839053.1"/>
</dbReference>
<evidence type="ECO:0000313" key="3">
    <source>
        <dbReference type="Proteomes" id="UP000001554"/>
    </source>
</evidence>
<dbReference type="Proteomes" id="UP000001554">
    <property type="component" value="Chromosome 13"/>
</dbReference>
<feature type="transmembrane region" description="Helical" evidence="1">
    <location>
        <begin position="109"/>
        <end position="128"/>
    </location>
</feature>
<feature type="transmembrane region" description="Helical" evidence="1">
    <location>
        <begin position="207"/>
        <end position="229"/>
    </location>
</feature>
<feature type="transmembrane region" description="Helical" evidence="1">
    <location>
        <begin position="12"/>
        <end position="34"/>
    </location>
</feature>
<feature type="domain" description="EamA" evidence="2">
    <location>
        <begin position="213"/>
        <end position="345"/>
    </location>
</feature>
<feature type="transmembrane region" description="Helical" evidence="1">
    <location>
        <begin position="241"/>
        <end position="262"/>
    </location>
</feature>